<dbReference type="RefSeq" id="XP_045360137.1">
    <property type="nucleotide sequence ID" value="XM_045504181.1"/>
</dbReference>
<feature type="region of interest" description="Disordered" evidence="1">
    <location>
        <begin position="1"/>
        <end position="20"/>
    </location>
</feature>
<dbReference type="AlphaFoldDB" id="A0A9W3FGS0"/>
<evidence type="ECO:0000313" key="2">
    <source>
        <dbReference type="RefSeq" id="XP_045360137.1"/>
    </source>
</evidence>
<accession>A0A9W3FGS0</accession>
<proteinExistence type="predicted"/>
<protein>
    <submittedName>
        <fullName evidence="2">Translation initiation factor IF-2-like</fullName>
    </submittedName>
</protein>
<feature type="region of interest" description="Disordered" evidence="1">
    <location>
        <begin position="61"/>
        <end position="98"/>
    </location>
</feature>
<reference evidence="2" key="1">
    <citation type="submission" date="2025-08" db="UniProtKB">
        <authorList>
            <consortium name="RefSeq"/>
        </authorList>
    </citation>
    <scope>IDENTIFICATION</scope>
    <source>
        <tissue evidence="2">Blood</tissue>
    </source>
</reference>
<feature type="compositionally biased region" description="Basic and acidic residues" evidence="1">
    <location>
        <begin position="1"/>
        <end position="12"/>
    </location>
</feature>
<feature type="region of interest" description="Disordered" evidence="1">
    <location>
        <begin position="225"/>
        <end position="244"/>
    </location>
</feature>
<name>A0A9W3FGS0_CAMBA</name>
<feature type="region of interest" description="Disordered" evidence="1">
    <location>
        <begin position="131"/>
        <end position="153"/>
    </location>
</feature>
<feature type="region of interest" description="Disordered" evidence="1">
    <location>
        <begin position="171"/>
        <end position="191"/>
    </location>
</feature>
<gene>
    <name evidence="2" type="primary">LOC123611793</name>
</gene>
<evidence type="ECO:0000256" key="1">
    <source>
        <dbReference type="SAM" id="MobiDB-lite"/>
    </source>
</evidence>
<feature type="compositionally biased region" description="Gly residues" evidence="1">
    <location>
        <begin position="225"/>
        <end position="235"/>
    </location>
</feature>
<organism evidence="2">
    <name type="scientific">Camelus bactrianus</name>
    <name type="common">Bactrian camel</name>
    <dbReference type="NCBI Taxonomy" id="9837"/>
    <lineage>
        <taxon>Eukaryota</taxon>
        <taxon>Metazoa</taxon>
        <taxon>Chordata</taxon>
        <taxon>Craniata</taxon>
        <taxon>Vertebrata</taxon>
        <taxon>Euteleostomi</taxon>
        <taxon>Mammalia</taxon>
        <taxon>Eutheria</taxon>
        <taxon>Laurasiatheria</taxon>
        <taxon>Artiodactyla</taxon>
        <taxon>Tylopoda</taxon>
        <taxon>Camelidae</taxon>
        <taxon>Camelus</taxon>
    </lineage>
</organism>
<sequence length="309" mass="32199">MGRARDRLHSQCHDLSSSPSVCPSICPLAILPPAFLPAAMPVPGLRAGNLGQELVRSETWDPLPLGEEGSGRPVPAGPGPGPGPGRATDSACPKARRRAAAQPFLELQGWEVPQEEQPDRQTCALVRKEPSLLPLPTGPPSSFPGSSQQPGEWMGRRALPAASWPSLALLPGQDGPLPSHRPLPGASRPLTRPARPRLLAWLLLLNATHCSRVAMALRKRLGLGPPGAGPPGMGSPGPSPEAGATLLRAESPMTGMPLVTAVDPASASHGAGCGARPVRTPHPVLPTACCTLKVLLCENIQEINTSFLH</sequence>